<feature type="domain" description="Peptidase S8/S53" evidence="9">
    <location>
        <begin position="50"/>
        <end position="344"/>
    </location>
</feature>
<keyword evidence="2 5" id="KW-0645">Protease</keyword>
<dbReference type="AlphaFoldDB" id="A0A2A2EIV4"/>
<keyword evidence="8" id="KW-0732">Signal</keyword>
<sequence length="538" mass="57669">MRLRCGVASVCAAVCAVVLAVVPSALAVDAGLWYVDATGVRDAWAQGVTGKGVKVAVLDSDVVSDYPALADADISYRLVLPDGATRCHAQDHEDIVLTVDEPYRKSSDILSTHGTEVASVIVGSGKGYDGNPGMTGVAPDASVTAYPVDVSKSNLSFNNATCMTDSGRGIAINRVLSAAIDDGARVVNMSFTSMQHPDVDTYVRALRKGVVIVNARWDTQTPGTDDLVGDPMDVTYFPGTLAVSAVGPEGKLDEGPSDTKDGNVSFVAPGARISTPNSGNPKRLSADGQGNSLAAPMVAGYLALMMQRWPDATGNQILQALVHSTKNNPWGAGKLDPAHKYGYGQPDVAKLLSTDPSQYPDINPLLEAAVTNSEAHEQTQGMYTDRTDSFWKKTLWGHTEPFPESIDVQRDAVKVGVEYERQKTAWAQVEQCRKDGGSDCMRYSATATADKADEFVPKEVKPGSFTEYDYLYASDENDEQERVSPEAYASSQTSTQSVWGCLPVWAWALIIVVLALFVLVAVLVINHRKQASPSKRRI</sequence>
<keyword evidence="7" id="KW-0812">Transmembrane</keyword>
<dbReference type="PANTHER" id="PTHR43399">
    <property type="entry name" value="SUBTILISIN-RELATED"/>
    <property type="match status" value="1"/>
</dbReference>
<evidence type="ECO:0000256" key="7">
    <source>
        <dbReference type="SAM" id="Phobius"/>
    </source>
</evidence>
<keyword evidence="7" id="KW-1133">Transmembrane helix</keyword>
<organism evidence="10 11">
    <name type="scientific">Bifidobacterium criceti</name>
    <dbReference type="NCBI Taxonomy" id="1960969"/>
    <lineage>
        <taxon>Bacteria</taxon>
        <taxon>Bacillati</taxon>
        <taxon>Actinomycetota</taxon>
        <taxon>Actinomycetes</taxon>
        <taxon>Bifidobacteriales</taxon>
        <taxon>Bifidobacteriaceae</taxon>
        <taxon>Bifidobacterium</taxon>
    </lineage>
</organism>
<comment type="similarity">
    <text evidence="1 5">Belongs to the peptidase S8 family.</text>
</comment>
<dbReference type="GO" id="GO:0004252">
    <property type="term" value="F:serine-type endopeptidase activity"/>
    <property type="evidence" value="ECO:0007669"/>
    <property type="project" value="UniProtKB-UniRule"/>
</dbReference>
<dbReference type="Gene3D" id="3.40.50.200">
    <property type="entry name" value="Peptidase S8/S53 domain"/>
    <property type="match status" value="1"/>
</dbReference>
<dbReference type="PRINTS" id="PR00723">
    <property type="entry name" value="SUBTILISIN"/>
</dbReference>
<dbReference type="InterPro" id="IPR036852">
    <property type="entry name" value="Peptidase_S8/S53_dom_sf"/>
</dbReference>
<feature type="chain" id="PRO_5012019389" evidence="8">
    <location>
        <begin position="28"/>
        <end position="538"/>
    </location>
</feature>
<keyword evidence="3 5" id="KW-0378">Hydrolase</keyword>
<feature type="active site" description="Charge relay system" evidence="5">
    <location>
        <position position="113"/>
    </location>
</feature>
<feature type="signal peptide" evidence="8">
    <location>
        <begin position="1"/>
        <end position="27"/>
    </location>
</feature>
<evidence type="ECO:0000256" key="6">
    <source>
        <dbReference type="SAM" id="MobiDB-lite"/>
    </source>
</evidence>
<evidence type="ECO:0000256" key="4">
    <source>
        <dbReference type="ARBA" id="ARBA00022825"/>
    </source>
</evidence>
<dbReference type="PROSITE" id="PS51892">
    <property type="entry name" value="SUBTILASE"/>
    <property type="match status" value="1"/>
</dbReference>
<feature type="active site" description="Charge relay system" evidence="5">
    <location>
        <position position="59"/>
    </location>
</feature>
<evidence type="ECO:0000313" key="11">
    <source>
        <dbReference type="Proteomes" id="UP000218399"/>
    </source>
</evidence>
<keyword evidence="4 5" id="KW-0720">Serine protease</keyword>
<evidence type="ECO:0000256" key="1">
    <source>
        <dbReference type="ARBA" id="ARBA00011073"/>
    </source>
</evidence>
<dbReference type="Pfam" id="PF00082">
    <property type="entry name" value="Peptidase_S8"/>
    <property type="match status" value="1"/>
</dbReference>
<dbReference type="PANTHER" id="PTHR43399:SF4">
    <property type="entry name" value="CELL WALL-ASSOCIATED PROTEASE"/>
    <property type="match status" value="1"/>
</dbReference>
<dbReference type="OrthoDB" id="3644449at2"/>
<evidence type="ECO:0000256" key="2">
    <source>
        <dbReference type="ARBA" id="ARBA00022670"/>
    </source>
</evidence>
<reference evidence="10 11" key="1">
    <citation type="journal article" date="2017" name="ISME J.">
        <title>Unveiling bifidobacterial biogeography across the mammalian branch of the tree of life.</title>
        <authorList>
            <person name="Milani C."/>
            <person name="Mangifesta M."/>
            <person name="Mancabelli L."/>
            <person name="Lugli G.A."/>
            <person name="James K."/>
            <person name="Duranti S."/>
            <person name="Turroni F."/>
            <person name="Ferrario C."/>
            <person name="Ossiprandi M.C."/>
            <person name="van Sinderen D."/>
            <person name="Ventura M."/>
        </authorList>
    </citation>
    <scope>NUCLEOTIDE SEQUENCE [LARGE SCALE GENOMIC DNA]</scope>
    <source>
        <strain evidence="11">Ham19E</strain>
    </source>
</reference>
<feature type="active site" description="Charge relay system" evidence="5">
    <location>
        <position position="292"/>
    </location>
</feature>
<dbReference type="SUPFAM" id="SSF52743">
    <property type="entry name" value="Subtilisin-like"/>
    <property type="match status" value="1"/>
</dbReference>
<dbReference type="Proteomes" id="UP000218399">
    <property type="component" value="Unassembled WGS sequence"/>
</dbReference>
<dbReference type="InterPro" id="IPR051048">
    <property type="entry name" value="Peptidase_S8/S53_subtilisin"/>
</dbReference>
<name>A0A2A2EIV4_9BIFI</name>
<evidence type="ECO:0000256" key="5">
    <source>
        <dbReference type="PROSITE-ProRule" id="PRU01240"/>
    </source>
</evidence>
<feature type="transmembrane region" description="Helical" evidence="7">
    <location>
        <begin position="504"/>
        <end position="526"/>
    </location>
</feature>
<evidence type="ECO:0000256" key="3">
    <source>
        <dbReference type="ARBA" id="ARBA00022801"/>
    </source>
</evidence>
<comment type="caution">
    <text evidence="10">The sequence shown here is derived from an EMBL/GenBank/DDBJ whole genome shotgun (WGS) entry which is preliminary data.</text>
</comment>
<evidence type="ECO:0000259" key="9">
    <source>
        <dbReference type="Pfam" id="PF00082"/>
    </source>
</evidence>
<dbReference type="InterPro" id="IPR000209">
    <property type="entry name" value="Peptidase_S8/S53_dom"/>
</dbReference>
<protein>
    <submittedName>
        <fullName evidence="10">Peptidase, S8/S53 family</fullName>
    </submittedName>
</protein>
<feature type="region of interest" description="Disordered" evidence="6">
    <location>
        <begin position="269"/>
        <end position="289"/>
    </location>
</feature>
<keyword evidence="7" id="KW-0472">Membrane</keyword>
<dbReference type="PROSITE" id="PS00137">
    <property type="entry name" value="SUBTILASE_HIS"/>
    <property type="match status" value="1"/>
</dbReference>
<dbReference type="RefSeq" id="WP_157908651.1">
    <property type="nucleotide sequence ID" value="NZ_MVOH01000002.1"/>
</dbReference>
<evidence type="ECO:0000256" key="8">
    <source>
        <dbReference type="SAM" id="SignalP"/>
    </source>
</evidence>
<dbReference type="InterPro" id="IPR015500">
    <property type="entry name" value="Peptidase_S8_subtilisin-rel"/>
</dbReference>
<keyword evidence="11" id="KW-1185">Reference proteome</keyword>
<accession>A0A2A2EIV4</accession>
<dbReference type="InterPro" id="IPR022398">
    <property type="entry name" value="Peptidase_S8_His-AS"/>
</dbReference>
<dbReference type="EMBL" id="MVOH01000002">
    <property type="protein sequence ID" value="PAU68902.1"/>
    <property type="molecule type" value="Genomic_DNA"/>
</dbReference>
<dbReference type="GO" id="GO:0006508">
    <property type="term" value="P:proteolysis"/>
    <property type="evidence" value="ECO:0007669"/>
    <property type="project" value="UniProtKB-KW"/>
</dbReference>
<proteinExistence type="inferred from homology"/>
<evidence type="ECO:0000313" key="10">
    <source>
        <dbReference type="EMBL" id="PAU68902.1"/>
    </source>
</evidence>
<gene>
    <name evidence="10" type="ORF">B1526_0095</name>
</gene>